<dbReference type="PANTHER" id="PTHR45947">
    <property type="entry name" value="SULFOQUINOVOSYL TRANSFERASE SQD2"/>
    <property type="match status" value="1"/>
</dbReference>
<dbReference type="EMBL" id="JAGIOC010000001">
    <property type="protein sequence ID" value="MBP2409052.1"/>
    <property type="molecule type" value="Genomic_DNA"/>
</dbReference>
<dbReference type="Gene3D" id="3.40.50.2000">
    <property type="entry name" value="Glycogen Phosphorylase B"/>
    <property type="match status" value="2"/>
</dbReference>
<dbReference type="SUPFAM" id="SSF53756">
    <property type="entry name" value="UDP-Glycosyltransferase/glycogen phosphorylase"/>
    <property type="match status" value="1"/>
</dbReference>
<feature type="domain" description="Glycosyl transferase family 1" evidence="5">
    <location>
        <begin position="412"/>
        <end position="577"/>
    </location>
</feature>
<evidence type="ECO:0000259" key="6">
    <source>
        <dbReference type="Pfam" id="PF13579"/>
    </source>
</evidence>
<evidence type="ECO:0000259" key="5">
    <source>
        <dbReference type="Pfam" id="PF00534"/>
    </source>
</evidence>
<name>A0ABS4YJS0_9MICO</name>
<evidence type="ECO:0000313" key="7">
    <source>
        <dbReference type="EMBL" id="MBP2409052.1"/>
    </source>
</evidence>
<reference evidence="7 8" key="1">
    <citation type="submission" date="2021-03" db="EMBL/GenBank/DDBJ databases">
        <title>Sequencing the genomes of 1000 actinobacteria strains.</title>
        <authorList>
            <person name="Klenk H.-P."/>
        </authorList>
    </citation>
    <scope>NUCLEOTIDE SEQUENCE [LARGE SCALE GENOMIC DNA]</scope>
    <source>
        <strain evidence="7 8">DSM 14564</strain>
    </source>
</reference>
<dbReference type="InterPro" id="IPR050194">
    <property type="entry name" value="Glycosyltransferase_grp1"/>
</dbReference>
<dbReference type="PANTHER" id="PTHR45947:SF3">
    <property type="entry name" value="SULFOQUINOVOSYL TRANSFERASE SQD2"/>
    <property type="match status" value="1"/>
</dbReference>
<dbReference type="Pfam" id="PF00534">
    <property type="entry name" value="Glycos_transf_1"/>
    <property type="match status" value="1"/>
</dbReference>
<dbReference type="Pfam" id="PF13579">
    <property type="entry name" value="Glyco_trans_4_4"/>
    <property type="match status" value="1"/>
</dbReference>
<feature type="region of interest" description="Disordered" evidence="4">
    <location>
        <begin position="167"/>
        <end position="192"/>
    </location>
</feature>
<dbReference type="RefSeq" id="WP_209890405.1">
    <property type="nucleotide sequence ID" value="NZ_BAAAJV010000018.1"/>
</dbReference>
<feature type="compositionally biased region" description="Basic and acidic residues" evidence="4">
    <location>
        <begin position="173"/>
        <end position="185"/>
    </location>
</feature>
<sequence length="622" mass="67452">MNTDHRRPPAPQLTGGRRRELTRNVRLLLQAGLQHLADDPALFAIQVSRRLPFSLRIGLGRALQQLSGRFPGLGSLGSLMAGRHDIAEALLDKADDADARALSRLSGEVAVLLDRPDLLSAATPATTRARAAWARGDLHRAVDILESSGAGGSRYARRLHSELQLLEPGFRMPTDRSPDPEERPEGPGGRPLRALHLLTNSLPHTQSGYSLRSHRILTALRESDVDSIALTRTGYPVMVGMLAARDEDVVDGIRYLRSLPAALPQTQSERLQHEIDVALRLVDEFRPDVLHATTNYLNALVAQTVARARGLPWVLEVRGLMEQTWVASHSTLEGRRSAEKSEKAALIAAREAELASDADAVVTLSRTMADELVARGVDDREITLVPNGVDDSLFEDGVDPATARTSVGLDRSAGVPEDAFLVGAASALVEYEGFDVLLRAVAVLTGDETVPWEMRDRVHVVLVGDGTARPGLVSLAEELGISDRVHLPGRVPRESARRWVEALDTVIVPRQDLAVSRLVTPQKPIEALALGRPLIVSDLPALREVLTTDQGTACARFVEPGSPADLARAISHALLDDGDAVAESAVGRTMARKRSWSEQVRRYRVVYEQILNSRGGGDADGQ</sequence>
<proteinExistence type="predicted"/>
<feature type="domain" description="Glycosyltransferase subfamily 4-like N-terminal" evidence="6">
    <location>
        <begin position="208"/>
        <end position="388"/>
    </location>
</feature>
<evidence type="ECO:0000256" key="1">
    <source>
        <dbReference type="ARBA" id="ARBA00021292"/>
    </source>
</evidence>
<dbReference type="CDD" id="cd03794">
    <property type="entry name" value="GT4_WbuB-like"/>
    <property type="match status" value="1"/>
</dbReference>
<dbReference type="InterPro" id="IPR028098">
    <property type="entry name" value="Glyco_trans_4-like_N"/>
</dbReference>
<dbReference type="Proteomes" id="UP000698222">
    <property type="component" value="Unassembled WGS sequence"/>
</dbReference>
<organism evidence="7 8">
    <name type="scientific">Brachybacterium fresconis</name>
    <dbReference type="NCBI Taxonomy" id="173363"/>
    <lineage>
        <taxon>Bacteria</taxon>
        <taxon>Bacillati</taxon>
        <taxon>Actinomycetota</taxon>
        <taxon>Actinomycetes</taxon>
        <taxon>Micrococcales</taxon>
        <taxon>Dermabacteraceae</taxon>
        <taxon>Brachybacterium</taxon>
    </lineage>
</organism>
<keyword evidence="8" id="KW-1185">Reference proteome</keyword>
<evidence type="ECO:0000313" key="8">
    <source>
        <dbReference type="Proteomes" id="UP000698222"/>
    </source>
</evidence>
<protein>
    <recommendedName>
        <fullName evidence="1">D-inositol 3-phosphate glycosyltransferase</fullName>
    </recommendedName>
</protein>
<comment type="caution">
    <text evidence="7">The sequence shown here is derived from an EMBL/GenBank/DDBJ whole genome shotgun (WGS) entry which is preliminary data.</text>
</comment>
<evidence type="ECO:0000256" key="3">
    <source>
        <dbReference type="ARBA" id="ARBA00022679"/>
    </source>
</evidence>
<keyword evidence="3" id="KW-0808">Transferase</keyword>
<dbReference type="InterPro" id="IPR001296">
    <property type="entry name" value="Glyco_trans_1"/>
</dbReference>
<gene>
    <name evidence="7" type="ORF">JOF44_001955</name>
</gene>
<accession>A0ABS4YJS0</accession>
<keyword evidence="2" id="KW-0328">Glycosyltransferase</keyword>
<evidence type="ECO:0000256" key="4">
    <source>
        <dbReference type="SAM" id="MobiDB-lite"/>
    </source>
</evidence>
<evidence type="ECO:0000256" key="2">
    <source>
        <dbReference type="ARBA" id="ARBA00022676"/>
    </source>
</evidence>